<name>A0A0E9S4V1_ANGAN</name>
<dbReference type="EMBL" id="GBXM01072291">
    <property type="protein sequence ID" value="JAH36286.1"/>
    <property type="molecule type" value="Transcribed_RNA"/>
</dbReference>
<proteinExistence type="predicted"/>
<reference evidence="1" key="2">
    <citation type="journal article" date="2015" name="Fish Shellfish Immunol.">
        <title>Early steps in the European eel (Anguilla anguilla)-Vibrio vulnificus interaction in the gills: Role of the RtxA13 toxin.</title>
        <authorList>
            <person name="Callol A."/>
            <person name="Pajuelo D."/>
            <person name="Ebbesson L."/>
            <person name="Teles M."/>
            <person name="MacKenzie S."/>
            <person name="Amaro C."/>
        </authorList>
    </citation>
    <scope>NUCLEOTIDE SEQUENCE</scope>
</reference>
<accession>A0A0E9S4V1</accession>
<organism evidence="1">
    <name type="scientific">Anguilla anguilla</name>
    <name type="common">European freshwater eel</name>
    <name type="synonym">Muraena anguilla</name>
    <dbReference type="NCBI Taxonomy" id="7936"/>
    <lineage>
        <taxon>Eukaryota</taxon>
        <taxon>Metazoa</taxon>
        <taxon>Chordata</taxon>
        <taxon>Craniata</taxon>
        <taxon>Vertebrata</taxon>
        <taxon>Euteleostomi</taxon>
        <taxon>Actinopterygii</taxon>
        <taxon>Neopterygii</taxon>
        <taxon>Teleostei</taxon>
        <taxon>Anguilliformes</taxon>
        <taxon>Anguillidae</taxon>
        <taxon>Anguilla</taxon>
    </lineage>
</organism>
<protein>
    <submittedName>
        <fullName evidence="1">Uncharacterized protein</fullName>
    </submittedName>
</protein>
<reference evidence="1" key="1">
    <citation type="submission" date="2014-11" db="EMBL/GenBank/DDBJ databases">
        <authorList>
            <person name="Amaro Gonzalez C."/>
        </authorList>
    </citation>
    <scope>NUCLEOTIDE SEQUENCE</scope>
</reference>
<dbReference type="AlphaFoldDB" id="A0A0E9S4V1"/>
<sequence length="30" mass="3457">MLRPCTCVKKLLSEWIQICSYPFGCLVIIV</sequence>
<evidence type="ECO:0000313" key="1">
    <source>
        <dbReference type="EMBL" id="JAH36286.1"/>
    </source>
</evidence>